<dbReference type="OrthoDB" id="3592703at2759"/>
<comment type="caution">
    <text evidence="1">The sequence shown here is derived from an EMBL/GenBank/DDBJ whole genome shotgun (WGS) entry which is preliminary data.</text>
</comment>
<dbReference type="EMBL" id="NMUH01008020">
    <property type="protein sequence ID" value="MQM18181.1"/>
    <property type="molecule type" value="Genomic_DNA"/>
</dbReference>
<name>A0A843XG19_COLES</name>
<keyword evidence="2" id="KW-1185">Reference proteome</keyword>
<dbReference type="AlphaFoldDB" id="A0A843XG19"/>
<sequence length="64" mass="7136">MAVAVVPRFAAYGATKRSVVHLTKSLQAKLQMQEVNNVVVHNLSEKFFINILAESPEVVFRLPV</sequence>
<proteinExistence type="predicted"/>
<evidence type="ECO:0000313" key="2">
    <source>
        <dbReference type="Proteomes" id="UP000652761"/>
    </source>
</evidence>
<accession>A0A843XG19</accession>
<protein>
    <submittedName>
        <fullName evidence="1">Uncharacterized protein</fullName>
    </submittedName>
</protein>
<evidence type="ECO:0000313" key="1">
    <source>
        <dbReference type="EMBL" id="MQM18181.1"/>
    </source>
</evidence>
<reference evidence="1" key="1">
    <citation type="submission" date="2017-07" db="EMBL/GenBank/DDBJ databases">
        <title>Taro Niue Genome Assembly and Annotation.</title>
        <authorList>
            <person name="Atibalentja N."/>
            <person name="Keating K."/>
            <person name="Fields C.J."/>
        </authorList>
    </citation>
    <scope>NUCLEOTIDE SEQUENCE</scope>
    <source>
        <strain evidence="1">Niue_2</strain>
        <tissue evidence="1">Leaf</tissue>
    </source>
</reference>
<organism evidence="1 2">
    <name type="scientific">Colocasia esculenta</name>
    <name type="common">Wild taro</name>
    <name type="synonym">Arum esculentum</name>
    <dbReference type="NCBI Taxonomy" id="4460"/>
    <lineage>
        <taxon>Eukaryota</taxon>
        <taxon>Viridiplantae</taxon>
        <taxon>Streptophyta</taxon>
        <taxon>Embryophyta</taxon>
        <taxon>Tracheophyta</taxon>
        <taxon>Spermatophyta</taxon>
        <taxon>Magnoliopsida</taxon>
        <taxon>Liliopsida</taxon>
        <taxon>Araceae</taxon>
        <taxon>Aroideae</taxon>
        <taxon>Colocasieae</taxon>
        <taxon>Colocasia</taxon>
    </lineage>
</organism>
<gene>
    <name evidence="1" type="ORF">Taro_051169</name>
</gene>
<dbReference type="Proteomes" id="UP000652761">
    <property type="component" value="Unassembled WGS sequence"/>
</dbReference>